<evidence type="ECO:0000313" key="3">
    <source>
        <dbReference type="Proteomes" id="UP000178176"/>
    </source>
</evidence>
<evidence type="ECO:0000256" key="1">
    <source>
        <dbReference type="SAM" id="Phobius"/>
    </source>
</evidence>
<keyword evidence="1" id="KW-1133">Transmembrane helix</keyword>
<keyword evidence="1" id="KW-0472">Membrane</keyword>
<keyword evidence="1" id="KW-0812">Transmembrane</keyword>
<accession>A0A1F4YGG7</accession>
<feature type="transmembrane region" description="Helical" evidence="1">
    <location>
        <begin position="37"/>
        <end position="60"/>
    </location>
</feature>
<organism evidence="2 3">
    <name type="scientific">Candidatus Amesbacteria bacterium RIFCSPHIGHO2_01_FULL_48_32b</name>
    <dbReference type="NCBI Taxonomy" id="1797253"/>
    <lineage>
        <taxon>Bacteria</taxon>
        <taxon>Candidatus Amesiibacteriota</taxon>
    </lineage>
</organism>
<dbReference type="AlphaFoldDB" id="A0A1F4YGG7"/>
<protein>
    <submittedName>
        <fullName evidence="2">Uncharacterized protein</fullName>
    </submittedName>
</protein>
<feature type="transmembrane region" description="Helical" evidence="1">
    <location>
        <begin position="12"/>
        <end position="31"/>
    </location>
</feature>
<comment type="caution">
    <text evidence="2">The sequence shown here is derived from an EMBL/GenBank/DDBJ whole genome shotgun (WGS) entry which is preliminary data.</text>
</comment>
<feature type="transmembrane region" description="Helical" evidence="1">
    <location>
        <begin position="81"/>
        <end position="102"/>
    </location>
</feature>
<evidence type="ECO:0000313" key="2">
    <source>
        <dbReference type="EMBL" id="OGC93085.1"/>
    </source>
</evidence>
<proteinExistence type="predicted"/>
<dbReference type="Proteomes" id="UP000178176">
    <property type="component" value="Unassembled WGS sequence"/>
</dbReference>
<reference evidence="2 3" key="1">
    <citation type="journal article" date="2016" name="Nat. Commun.">
        <title>Thousands of microbial genomes shed light on interconnected biogeochemical processes in an aquifer system.</title>
        <authorList>
            <person name="Anantharaman K."/>
            <person name="Brown C.T."/>
            <person name="Hug L.A."/>
            <person name="Sharon I."/>
            <person name="Castelle C.J."/>
            <person name="Probst A.J."/>
            <person name="Thomas B.C."/>
            <person name="Singh A."/>
            <person name="Wilkins M.J."/>
            <person name="Karaoz U."/>
            <person name="Brodie E.L."/>
            <person name="Williams K.H."/>
            <person name="Hubbard S.S."/>
            <person name="Banfield J.F."/>
        </authorList>
    </citation>
    <scope>NUCLEOTIDE SEQUENCE [LARGE SCALE GENOMIC DNA]</scope>
</reference>
<sequence>MTHRHYISNRRWTTLIIGTGFWVILTIFVLNTPPDKWWVEVIANSLLFLGMIFVASWAWGTRKWGIVTAVGLWSLVIMRRLDILDWITFGLWLAILGLISLFN</sequence>
<dbReference type="EMBL" id="MEXH01000002">
    <property type="protein sequence ID" value="OGC93085.1"/>
    <property type="molecule type" value="Genomic_DNA"/>
</dbReference>
<name>A0A1F4YGG7_9BACT</name>
<gene>
    <name evidence="2" type="ORF">A2876_00870</name>
</gene>